<sequence length="159" mass="18214">MRLTYIFAVVIAATLQASGTALITTRTLNHAAISNVASADIVHSIDAIEGNGGRMLRKAKEDPAFEEDNEERAGGAFTKWLKHKLEYLKVSAKKRIPRTYENELHRNFRNADFNGRFKRNQAANIRASINCAMLKRWLHCIFTTHPLPLVWYFFYENTD</sequence>
<evidence type="ECO:0000256" key="2">
    <source>
        <dbReference type="ARBA" id="ARBA00010400"/>
    </source>
</evidence>
<dbReference type="EMBL" id="JN253685">
    <property type="protein sequence ID" value="AEK80498.1"/>
    <property type="molecule type" value="Genomic_DNA"/>
</dbReference>
<keyword evidence="3 5" id="KW-0964">Secreted</keyword>
<comment type="domain">
    <text evidence="5">The RxLR-dEER motif acts to carry the protein into the host cell cytoplasm through binding to cell surface phosphatidylinositol-3-phosphate.</text>
</comment>
<name>G1FQW0_PHYSO</name>
<feature type="chain" id="PRO_5028504693" description="RxLR effector protein" evidence="5">
    <location>
        <begin position="20"/>
        <end position="159"/>
    </location>
</feature>
<proteinExistence type="inferred from homology"/>
<reference evidence="6" key="1">
    <citation type="journal article" date="2011" name="Plant Cell">
        <title>Transcriptional programming and functional interactions within the Phytophthora sojae RXLR effector repertoire.</title>
        <authorList>
            <person name="Wang Q."/>
            <person name="Han C."/>
            <person name="Ferreira A.O."/>
            <person name="Yu X."/>
            <person name="Ye W."/>
            <person name="Tripathy S."/>
            <person name="Kale S.D."/>
            <person name="Gu B."/>
            <person name="Sheng Y."/>
            <person name="Sui Y."/>
            <person name="Wang X."/>
            <person name="Zhang Z."/>
            <person name="Cheng B."/>
            <person name="Dong S."/>
            <person name="Shan W."/>
            <person name="Zheng X."/>
            <person name="Dou D."/>
            <person name="Tyler B.M."/>
            <person name="Wang Y."/>
        </authorList>
    </citation>
    <scope>NUCLEOTIDE SEQUENCE</scope>
    <source>
        <strain evidence="6">P7064</strain>
    </source>
</reference>
<dbReference type="InterPro" id="IPR031825">
    <property type="entry name" value="RXLR"/>
</dbReference>
<feature type="signal peptide" evidence="5">
    <location>
        <begin position="1"/>
        <end position="19"/>
    </location>
</feature>
<comment type="function">
    <text evidence="5">Effector that suppresses plant defense responses during pathogen infection.</text>
</comment>
<dbReference type="VEuPathDB" id="FungiDB:PHYSODRAFT_286793"/>
<comment type="similarity">
    <text evidence="2 5">Belongs to the RxLR effector family.</text>
</comment>
<accession>G1FQW0</accession>
<dbReference type="GO" id="GO:0005576">
    <property type="term" value="C:extracellular region"/>
    <property type="evidence" value="ECO:0007669"/>
    <property type="project" value="UniProtKB-SubCell"/>
</dbReference>
<evidence type="ECO:0000313" key="6">
    <source>
        <dbReference type="EMBL" id="AEK80498.1"/>
    </source>
</evidence>
<evidence type="ECO:0000256" key="3">
    <source>
        <dbReference type="ARBA" id="ARBA00022525"/>
    </source>
</evidence>
<evidence type="ECO:0000256" key="4">
    <source>
        <dbReference type="ARBA" id="ARBA00022729"/>
    </source>
</evidence>
<comment type="subcellular location">
    <subcellularLocation>
        <location evidence="1 5">Secreted</location>
    </subcellularLocation>
</comment>
<protein>
    <recommendedName>
        <fullName evidence="5">RxLR effector protein</fullName>
    </recommendedName>
</protein>
<gene>
    <name evidence="6" type="primary">Avh</name>
</gene>
<dbReference type="AlphaFoldDB" id="G1FQW0"/>
<dbReference type="Pfam" id="PF16810">
    <property type="entry name" value="RXLR"/>
    <property type="match status" value="1"/>
</dbReference>
<keyword evidence="4 5" id="KW-0732">Signal</keyword>
<evidence type="ECO:0000256" key="1">
    <source>
        <dbReference type="ARBA" id="ARBA00004613"/>
    </source>
</evidence>
<organism evidence="6">
    <name type="scientific">Phytophthora sojae</name>
    <name type="common">Soybean stem and root rot agent</name>
    <name type="synonym">Phytophthora megasperma f. sp. glycines</name>
    <dbReference type="NCBI Taxonomy" id="67593"/>
    <lineage>
        <taxon>Eukaryota</taxon>
        <taxon>Sar</taxon>
        <taxon>Stramenopiles</taxon>
        <taxon>Oomycota</taxon>
        <taxon>Peronosporomycetes</taxon>
        <taxon>Peronosporales</taxon>
        <taxon>Peronosporaceae</taxon>
        <taxon>Phytophthora</taxon>
    </lineage>
</organism>
<evidence type="ECO:0000256" key="5">
    <source>
        <dbReference type="RuleBase" id="RU367124"/>
    </source>
</evidence>